<dbReference type="Pfam" id="PF13671">
    <property type="entry name" value="AAA_33"/>
    <property type="match status" value="1"/>
</dbReference>
<name>A0A7W7ZI13_9BACT</name>
<dbReference type="EMBL" id="JACHIP010000011">
    <property type="protein sequence ID" value="MBB5060295.1"/>
    <property type="molecule type" value="Genomic_DNA"/>
</dbReference>
<gene>
    <name evidence="1" type="ORF">HDF16_005031</name>
</gene>
<sequence>MAKVDLAWFAERVDRCERQVWSVAEQLLTQGQSVVLNLGFIRKARRDKARAAAAAVGFETKLHVVDADLETRRTRVADRNSSQGNTYAFAVTPAMFAFAENMYEAPDISERATSPETLS</sequence>
<keyword evidence="1" id="KW-0418">Kinase</keyword>
<reference evidence="1 2" key="1">
    <citation type="submission" date="2020-08" db="EMBL/GenBank/DDBJ databases">
        <title>Genomic Encyclopedia of Type Strains, Phase IV (KMG-V): Genome sequencing to study the core and pangenomes of soil and plant-associated prokaryotes.</title>
        <authorList>
            <person name="Whitman W."/>
        </authorList>
    </citation>
    <scope>NUCLEOTIDE SEQUENCE [LARGE SCALE GENOMIC DNA]</scope>
    <source>
        <strain evidence="1 2">M8UP14</strain>
    </source>
</reference>
<accession>A0A7W7ZI13</accession>
<dbReference type="Proteomes" id="UP000540989">
    <property type="component" value="Unassembled WGS sequence"/>
</dbReference>
<keyword evidence="1" id="KW-0808">Transferase</keyword>
<proteinExistence type="predicted"/>
<protein>
    <submittedName>
        <fullName evidence="1">Putative kinase</fullName>
    </submittedName>
</protein>
<dbReference type="GO" id="GO:0016301">
    <property type="term" value="F:kinase activity"/>
    <property type="evidence" value="ECO:0007669"/>
    <property type="project" value="UniProtKB-KW"/>
</dbReference>
<organism evidence="1 2">
    <name type="scientific">Granulicella aggregans</name>
    <dbReference type="NCBI Taxonomy" id="474949"/>
    <lineage>
        <taxon>Bacteria</taxon>
        <taxon>Pseudomonadati</taxon>
        <taxon>Acidobacteriota</taxon>
        <taxon>Terriglobia</taxon>
        <taxon>Terriglobales</taxon>
        <taxon>Acidobacteriaceae</taxon>
        <taxon>Granulicella</taxon>
    </lineage>
</organism>
<evidence type="ECO:0000313" key="2">
    <source>
        <dbReference type="Proteomes" id="UP000540989"/>
    </source>
</evidence>
<evidence type="ECO:0000313" key="1">
    <source>
        <dbReference type="EMBL" id="MBB5060295.1"/>
    </source>
</evidence>
<keyword evidence="2" id="KW-1185">Reference proteome</keyword>
<comment type="caution">
    <text evidence="1">The sequence shown here is derived from an EMBL/GenBank/DDBJ whole genome shotgun (WGS) entry which is preliminary data.</text>
</comment>
<dbReference type="Gene3D" id="3.40.50.300">
    <property type="entry name" value="P-loop containing nucleotide triphosphate hydrolases"/>
    <property type="match status" value="1"/>
</dbReference>
<dbReference type="RefSeq" id="WP_184222485.1">
    <property type="nucleotide sequence ID" value="NZ_JACHIP010000011.1"/>
</dbReference>
<dbReference type="AlphaFoldDB" id="A0A7W7ZI13"/>
<dbReference type="InterPro" id="IPR027417">
    <property type="entry name" value="P-loop_NTPase"/>
</dbReference>